<gene>
    <name evidence="1" type="ORF">E2C01_084706</name>
</gene>
<name>A0A5B7J8F6_PORTR</name>
<reference evidence="1 2" key="1">
    <citation type="submission" date="2019-05" db="EMBL/GenBank/DDBJ databases">
        <title>Another draft genome of Portunus trituberculatus and its Hox gene families provides insights of decapod evolution.</title>
        <authorList>
            <person name="Jeong J.-H."/>
            <person name="Song I."/>
            <person name="Kim S."/>
            <person name="Choi T."/>
            <person name="Kim D."/>
            <person name="Ryu S."/>
            <person name="Kim W."/>
        </authorList>
    </citation>
    <scope>NUCLEOTIDE SEQUENCE [LARGE SCALE GENOMIC DNA]</scope>
    <source>
        <tissue evidence="1">Muscle</tissue>
    </source>
</reference>
<organism evidence="1 2">
    <name type="scientific">Portunus trituberculatus</name>
    <name type="common">Swimming crab</name>
    <name type="synonym">Neptunus trituberculatus</name>
    <dbReference type="NCBI Taxonomy" id="210409"/>
    <lineage>
        <taxon>Eukaryota</taxon>
        <taxon>Metazoa</taxon>
        <taxon>Ecdysozoa</taxon>
        <taxon>Arthropoda</taxon>
        <taxon>Crustacea</taxon>
        <taxon>Multicrustacea</taxon>
        <taxon>Malacostraca</taxon>
        <taxon>Eumalacostraca</taxon>
        <taxon>Eucarida</taxon>
        <taxon>Decapoda</taxon>
        <taxon>Pleocyemata</taxon>
        <taxon>Brachyura</taxon>
        <taxon>Eubrachyura</taxon>
        <taxon>Portunoidea</taxon>
        <taxon>Portunidae</taxon>
        <taxon>Portuninae</taxon>
        <taxon>Portunus</taxon>
    </lineage>
</organism>
<evidence type="ECO:0000313" key="2">
    <source>
        <dbReference type="Proteomes" id="UP000324222"/>
    </source>
</evidence>
<evidence type="ECO:0000313" key="1">
    <source>
        <dbReference type="EMBL" id="MPC89747.1"/>
    </source>
</evidence>
<dbReference type="EMBL" id="VSRR010082032">
    <property type="protein sequence ID" value="MPC89747.1"/>
    <property type="molecule type" value="Genomic_DNA"/>
</dbReference>
<proteinExistence type="predicted"/>
<comment type="caution">
    <text evidence="1">The sequence shown here is derived from an EMBL/GenBank/DDBJ whole genome shotgun (WGS) entry which is preliminary data.</text>
</comment>
<protein>
    <submittedName>
        <fullName evidence="1">Uncharacterized protein</fullName>
    </submittedName>
</protein>
<sequence>MSILATFDKDEDVTDFVRCKIESLVANNTIADPLSTPGKCGVVCSVERGSRRW</sequence>
<dbReference type="Proteomes" id="UP000324222">
    <property type="component" value="Unassembled WGS sequence"/>
</dbReference>
<accession>A0A5B7J8F6</accession>
<keyword evidence="2" id="KW-1185">Reference proteome</keyword>
<dbReference type="AlphaFoldDB" id="A0A5B7J8F6"/>